<evidence type="ECO:0000313" key="2">
    <source>
        <dbReference type="Proteomes" id="UP000622890"/>
    </source>
</evidence>
<reference evidence="1" key="1">
    <citation type="submission" date="2021-01" db="EMBL/GenBank/DDBJ databases">
        <title>Genome sequence of strain Noviherbaspirillum sp. DKR-6.</title>
        <authorList>
            <person name="Chaudhary D.K."/>
        </authorList>
    </citation>
    <scope>NUCLEOTIDE SEQUENCE</scope>
    <source>
        <strain evidence="1">DKR-6</strain>
    </source>
</reference>
<dbReference type="Gene3D" id="1.10.10.10">
    <property type="entry name" value="Winged helix-like DNA-binding domain superfamily/Winged helix DNA-binding domain"/>
    <property type="match status" value="1"/>
</dbReference>
<accession>A0A934VZU1</accession>
<dbReference type="RefSeq" id="WP_200590148.1">
    <property type="nucleotide sequence ID" value="NZ_JAEPBG010000001.1"/>
</dbReference>
<sequence length="307" mass="34029">MSIELMTLAWKTDLPSGRKLVLLALCDHANNHGQCYPSIEAISRKCSMGQRTIQQHLGELEAVGILVRHFRSGRSTLYKVEPRNFCIPAAPAVLHDARSIRTISAPLPPQIPSDTAAKLAPIIVNEPSNDSSRKRQVLRGTRLPPAWELPRAWAEWALQQQPSWTAEHVHFVADKFRDHWTALPGQRGVKTDWLATWRNWCRNEHALDDDKAAGPCKWWTNDATVLAKGSELGIAPLPGESMGAFKNRIQRALENSSNCMPIHVPPATVVHLEESTKIATSTANRAAALHAARALKSRCSSPDMTAY</sequence>
<dbReference type="InterPro" id="IPR036388">
    <property type="entry name" value="WH-like_DNA-bd_sf"/>
</dbReference>
<dbReference type="SUPFAM" id="SSF46785">
    <property type="entry name" value="Winged helix' DNA-binding domain"/>
    <property type="match status" value="1"/>
</dbReference>
<dbReference type="Pfam" id="PF13730">
    <property type="entry name" value="HTH_36"/>
    <property type="match status" value="1"/>
</dbReference>
<proteinExistence type="predicted"/>
<keyword evidence="2" id="KW-1185">Reference proteome</keyword>
<dbReference type="Proteomes" id="UP000622890">
    <property type="component" value="Unassembled WGS sequence"/>
</dbReference>
<dbReference type="InterPro" id="IPR036390">
    <property type="entry name" value="WH_DNA-bd_sf"/>
</dbReference>
<dbReference type="EMBL" id="JAEPBG010000001">
    <property type="protein sequence ID" value="MBK4733391.1"/>
    <property type="molecule type" value="Genomic_DNA"/>
</dbReference>
<gene>
    <name evidence="1" type="ORF">JJB74_01995</name>
</gene>
<protein>
    <submittedName>
        <fullName evidence="1">Helix-turn-helix domain-containing protein</fullName>
    </submittedName>
</protein>
<organism evidence="1 2">
    <name type="scientific">Noviherbaspirillum pedocola</name>
    <dbReference type="NCBI Taxonomy" id="2801341"/>
    <lineage>
        <taxon>Bacteria</taxon>
        <taxon>Pseudomonadati</taxon>
        <taxon>Pseudomonadota</taxon>
        <taxon>Betaproteobacteria</taxon>
        <taxon>Burkholderiales</taxon>
        <taxon>Oxalobacteraceae</taxon>
        <taxon>Noviherbaspirillum</taxon>
    </lineage>
</organism>
<comment type="caution">
    <text evidence="1">The sequence shown here is derived from an EMBL/GenBank/DDBJ whole genome shotgun (WGS) entry which is preliminary data.</text>
</comment>
<name>A0A934VZU1_9BURK</name>
<dbReference type="AlphaFoldDB" id="A0A934VZU1"/>
<evidence type="ECO:0000313" key="1">
    <source>
        <dbReference type="EMBL" id="MBK4733391.1"/>
    </source>
</evidence>